<dbReference type="PANTHER" id="PTHR45790:SF4">
    <property type="entry name" value="COBALT-PRECORRIN-4 C(11)-METHYLTRANSFERASE"/>
    <property type="match status" value="1"/>
</dbReference>
<dbReference type="STRING" id="1184609.KILIM_040_00480"/>
<dbReference type="Pfam" id="PF00590">
    <property type="entry name" value="TP_methylase"/>
    <property type="match status" value="1"/>
</dbReference>
<dbReference type="InterPro" id="IPR035996">
    <property type="entry name" value="4pyrrol_Methylase_sf"/>
</dbReference>
<evidence type="ECO:0000256" key="5">
    <source>
        <dbReference type="ARBA" id="ARBA00022679"/>
    </source>
</evidence>
<accession>K6XCJ6</accession>
<dbReference type="Proteomes" id="UP000008366">
    <property type="component" value="Unassembled WGS sequence"/>
</dbReference>
<dbReference type="InterPro" id="IPR050161">
    <property type="entry name" value="Siro_Cobalamin_biosynth"/>
</dbReference>
<sequence>MTVYFIGAGPGAADLITVRGQRLVARCPVVLYAGALVPRELLDEAAAEARLVDTANLTLDEIVATIAEADAAGADVARLQSGDLSIFSAVAEQVRRLDALGIAYELVPGVPAFAAAAAALGRELTVPTVGQSVVLTRIARRATPMPANETLEAFAASGALQVLHLATQAVDDVVARLTPFYGPDCPAAVVAYASQPREVVLRGTLADIADQVHEAGLVRSAVILVGRVLAAETFPDSHLYSAARERHTCSTQRVTPHPAESSDLGPASEL</sequence>
<dbReference type="CDD" id="cd11641">
    <property type="entry name" value="Precorrin-4_C11-MT"/>
    <property type="match status" value="1"/>
</dbReference>
<keyword evidence="11" id="KW-1185">Reference proteome</keyword>
<dbReference type="InterPro" id="IPR014777">
    <property type="entry name" value="4pyrrole_Mease_sub1"/>
</dbReference>
<dbReference type="SUPFAM" id="SSF53790">
    <property type="entry name" value="Tetrapyrrole methylase"/>
    <property type="match status" value="1"/>
</dbReference>
<evidence type="ECO:0000256" key="3">
    <source>
        <dbReference type="ARBA" id="ARBA00022573"/>
    </source>
</evidence>
<evidence type="ECO:0000256" key="6">
    <source>
        <dbReference type="ARBA" id="ARBA00022691"/>
    </source>
</evidence>
<comment type="caution">
    <text evidence="10">The sequence shown here is derived from an EMBL/GenBank/DDBJ whole genome shotgun (WGS) entry which is preliminary data.</text>
</comment>
<protein>
    <submittedName>
        <fullName evidence="10">Precorrin-4 C11-methyltransferase</fullName>
    </submittedName>
</protein>
<dbReference type="InterPro" id="IPR000878">
    <property type="entry name" value="4pyrrol_Mease"/>
</dbReference>
<dbReference type="InterPro" id="IPR006362">
    <property type="entry name" value="Cbl_synth_CobM/CibF"/>
</dbReference>
<dbReference type="AlphaFoldDB" id="K6XCJ6"/>
<dbReference type="eggNOG" id="COG2875">
    <property type="taxonomic scope" value="Bacteria"/>
</dbReference>
<evidence type="ECO:0000313" key="11">
    <source>
        <dbReference type="Proteomes" id="UP000008366"/>
    </source>
</evidence>
<dbReference type="PROSITE" id="PS00840">
    <property type="entry name" value="SUMT_2"/>
    <property type="match status" value="1"/>
</dbReference>
<evidence type="ECO:0000256" key="8">
    <source>
        <dbReference type="SAM" id="MobiDB-lite"/>
    </source>
</evidence>
<reference evidence="10 11" key="1">
    <citation type="submission" date="2012-08" db="EMBL/GenBank/DDBJ databases">
        <title>Whole genome shotgun sequence of Kineosphaera limosa NBRC 100340.</title>
        <authorList>
            <person name="Yoshida I."/>
            <person name="Isaki S."/>
            <person name="Hosoyama A."/>
            <person name="Tsuchikane K."/>
            <person name="Katsumata H."/>
            <person name="Ando Y."/>
            <person name="Ohji S."/>
            <person name="Hamada M."/>
            <person name="Tamura T."/>
            <person name="Yamazoe A."/>
            <person name="Yamazaki S."/>
            <person name="Fujita N."/>
        </authorList>
    </citation>
    <scope>NUCLEOTIDE SEQUENCE [LARGE SCALE GENOMIC DNA]</scope>
    <source>
        <strain evidence="10 11">NBRC 100340</strain>
    </source>
</reference>
<organism evidence="10 11">
    <name type="scientific">Kineosphaera limosa NBRC 100340</name>
    <dbReference type="NCBI Taxonomy" id="1184609"/>
    <lineage>
        <taxon>Bacteria</taxon>
        <taxon>Bacillati</taxon>
        <taxon>Actinomycetota</taxon>
        <taxon>Actinomycetes</taxon>
        <taxon>Micrococcales</taxon>
        <taxon>Dermatophilaceae</taxon>
        <taxon>Kineosphaera</taxon>
    </lineage>
</organism>
<evidence type="ECO:0000256" key="7">
    <source>
        <dbReference type="RuleBase" id="RU003960"/>
    </source>
</evidence>
<evidence type="ECO:0000313" key="10">
    <source>
        <dbReference type="EMBL" id="GAB96539.1"/>
    </source>
</evidence>
<dbReference type="InterPro" id="IPR014776">
    <property type="entry name" value="4pyrrole_Mease_sub2"/>
</dbReference>
<dbReference type="OrthoDB" id="9815856at2"/>
<keyword evidence="6" id="KW-0949">S-adenosyl-L-methionine</keyword>
<dbReference type="Gene3D" id="3.40.1010.10">
    <property type="entry name" value="Cobalt-precorrin-4 Transmethylase, Domain 1"/>
    <property type="match status" value="1"/>
</dbReference>
<dbReference type="UniPathway" id="UPA00148"/>
<dbReference type="EMBL" id="BAHD01000040">
    <property type="protein sequence ID" value="GAB96539.1"/>
    <property type="molecule type" value="Genomic_DNA"/>
</dbReference>
<dbReference type="RefSeq" id="WP_006593071.1">
    <property type="nucleotide sequence ID" value="NZ_BAHD01000040.1"/>
</dbReference>
<keyword evidence="4 7" id="KW-0489">Methyltransferase</keyword>
<gene>
    <name evidence="10" type="primary">cobM</name>
    <name evidence="10" type="ORF">KILIM_040_00480</name>
</gene>
<dbReference type="NCBIfam" id="TIGR01465">
    <property type="entry name" value="cobM_cbiF"/>
    <property type="match status" value="1"/>
</dbReference>
<dbReference type="Gene3D" id="3.30.950.10">
    <property type="entry name" value="Methyltransferase, Cobalt-precorrin-4 Transmethylase, Domain 2"/>
    <property type="match status" value="1"/>
</dbReference>
<dbReference type="PANTHER" id="PTHR45790">
    <property type="entry name" value="SIROHEME SYNTHASE-RELATED"/>
    <property type="match status" value="1"/>
</dbReference>
<feature type="domain" description="Tetrapyrrole methylase" evidence="9">
    <location>
        <begin position="2"/>
        <end position="208"/>
    </location>
</feature>
<evidence type="ECO:0000256" key="4">
    <source>
        <dbReference type="ARBA" id="ARBA00022603"/>
    </source>
</evidence>
<dbReference type="PROSITE" id="PS00839">
    <property type="entry name" value="SUMT_1"/>
    <property type="match status" value="1"/>
</dbReference>
<comment type="pathway">
    <text evidence="1">Cofactor biosynthesis; adenosylcobalamin biosynthesis.</text>
</comment>
<proteinExistence type="inferred from homology"/>
<keyword evidence="3" id="KW-0169">Cobalamin biosynthesis</keyword>
<comment type="similarity">
    <text evidence="2 7">Belongs to the precorrin methyltransferase family.</text>
</comment>
<name>K6XCJ6_9MICO</name>
<feature type="region of interest" description="Disordered" evidence="8">
    <location>
        <begin position="249"/>
        <end position="270"/>
    </location>
</feature>
<keyword evidence="5 7" id="KW-0808">Transferase</keyword>
<dbReference type="GO" id="GO:0032259">
    <property type="term" value="P:methylation"/>
    <property type="evidence" value="ECO:0007669"/>
    <property type="project" value="UniProtKB-KW"/>
</dbReference>
<dbReference type="GO" id="GO:0046026">
    <property type="term" value="F:precorrin-4 C11-methyltransferase activity"/>
    <property type="evidence" value="ECO:0007669"/>
    <property type="project" value="InterPro"/>
</dbReference>
<evidence type="ECO:0000259" key="9">
    <source>
        <dbReference type="Pfam" id="PF00590"/>
    </source>
</evidence>
<evidence type="ECO:0000256" key="1">
    <source>
        <dbReference type="ARBA" id="ARBA00004953"/>
    </source>
</evidence>
<dbReference type="InterPro" id="IPR003043">
    <property type="entry name" value="Uropor_MeTrfase_CS"/>
</dbReference>
<evidence type="ECO:0000256" key="2">
    <source>
        <dbReference type="ARBA" id="ARBA00005879"/>
    </source>
</evidence>
<dbReference type="GO" id="GO:0009236">
    <property type="term" value="P:cobalamin biosynthetic process"/>
    <property type="evidence" value="ECO:0007669"/>
    <property type="project" value="UniProtKB-UniPathway"/>
</dbReference>